<dbReference type="InterPro" id="IPR013783">
    <property type="entry name" value="Ig-like_fold"/>
</dbReference>
<dbReference type="FunFam" id="2.60.40.10:FF:001292">
    <property type="entry name" value="PKHD1 like 1"/>
    <property type="match status" value="1"/>
</dbReference>
<comment type="subcellular location">
    <subcellularLocation>
        <location evidence="2">Cell membrane</location>
    </subcellularLocation>
    <subcellularLocation>
        <location evidence="3">Cell projection</location>
    </subcellularLocation>
    <subcellularLocation>
        <location evidence="1">Membrane</location>
        <topology evidence="1">Single-pass membrane protein</topology>
    </subcellularLocation>
</comment>
<reference evidence="14" key="2">
    <citation type="submission" date="2025-09" db="UniProtKB">
        <authorList>
            <consortium name="Ensembl"/>
        </authorList>
    </citation>
    <scope>IDENTIFICATION</scope>
</reference>
<dbReference type="InterPro" id="IPR002909">
    <property type="entry name" value="IPT_dom"/>
</dbReference>
<dbReference type="Pfam" id="PF10162">
    <property type="entry name" value="G8"/>
    <property type="match status" value="2"/>
</dbReference>
<evidence type="ECO:0000256" key="2">
    <source>
        <dbReference type="ARBA" id="ARBA00004236"/>
    </source>
</evidence>
<evidence type="ECO:0000256" key="5">
    <source>
        <dbReference type="ARBA" id="ARBA00022692"/>
    </source>
</evidence>
<evidence type="ECO:0000256" key="7">
    <source>
        <dbReference type="ARBA" id="ARBA00022737"/>
    </source>
</evidence>
<dbReference type="InterPro" id="IPR055401">
    <property type="entry name" value="CEMIP_beta-hel_dom"/>
</dbReference>
<feature type="domain" description="G8" evidence="12">
    <location>
        <begin position="2044"/>
        <end position="2164"/>
    </location>
</feature>
<dbReference type="PANTHER" id="PTHR46769:SF2">
    <property type="entry name" value="FIBROCYSTIN-L ISOFORM 2 PRECURSOR-RELATED"/>
    <property type="match status" value="1"/>
</dbReference>
<dbReference type="Pfam" id="PF24606">
    <property type="entry name" value="CEMIP_beta-hel"/>
    <property type="match status" value="2"/>
</dbReference>
<keyword evidence="5" id="KW-0812">Transmembrane</keyword>
<dbReference type="FunFam" id="2.60.40.10:FF:001316">
    <property type="entry name" value="PKHD1 like 1"/>
    <property type="match status" value="1"/>
</dbReference>
<dbReference type="InterPro" id="IPR052387">
    <property type="entry name" value="Fibrocystin"/>
</dbReference>
<evidence type="ECO:0000259" key="13">
    <source>
        <dbReference type="PROSITE" id="PS51820"/>
    </source>
</evidence>
<dbReference type="PANTHER" id="PTHR46769">
    <property type="entry name" value="POLYCYSTIC KIDNEY AND HEPATIC DISEASE 1 (AUTOSOMAL RECESSIVE)-LIKE 1"/>
    <property type="match status" value="1"/>
</dbReference>
<evidence type="ECO:0000259" key="12">
    <source>
        <dbReference type="PROSITE" id="PS51484"/>
    </source>
</evidence>
<evidence type="ECO:0000256" key="1">
    <source>
        <dbReference type="ARBA" id="ARBA00004167"/>
    </source>
</evidence>
<dbReference type="InterPro" id="IPR012334">
    <property type="entry name" value="Pectin_lyas_fold"/>
</dbReference>
<dbReference type="PROSITE" id="PS51820">
    <property type="entry name" value="PA14"/>
    <property type="match status" value="1"/>
</dbReference>
<dbReference type="GO" id="GO:0007399">
    <property type="term" value="P:nervous system development"/>
    <property type="evidence" value="ECO:0007669"/>
    <property type="project" value="UniProtKB-ARBA"/>
</dbReference>
<dbReference type="GO" id="GO:0042995">
    <property type="term" value="C:cell projection"/>
    <property type="evidence" value="ECO:0007669"/>
    <property type="project" value="UniProtKB-SubCell"/>
</dbReference>
<dbReference type="SUPFAM" id="SSF49503">
    <property type="entry name" value="Cupredoxins"/>
    <property type="match status" value="1"/>
</dbReference>
<keyword evidence="15" id="KW-1185">Reference proteome</keyword>
<dbReference type="SUPFAM" id="SSF81296">
    <property type="entry name" value="E set domains"/>
    <property type="match status" value="13"/>
</dbReference>
<dbReference type="SMART" id="SM01225">
    <property type="entry name" value="G8"/>
    <property type="match status" value="2"/>
</dbReference>
<evidence type="ECO:0000256" key="4">
    <source>
        <dbReference type="ARBA" id="ARBA00022475"/>
    </source>
</evidence>
<dbReference type="FunFam" id="2.60.40.10:FF:000616">
    <property type="entry name" value="PKHD1 like 1"/>
    <property type="match status" value="2"/>
</dbReference>
<dbReference type="InterPro" id="IPR011050">
    <property type="entry name" value="Pectin_lyase_fold/virulence"/>
</dbReference>
<protein>
    <recommendedName>
        <fullName evidence="16">Polycystic kidney and hepatic disease 1 (autosomal recessive)-like 1</fullName>
    </recommendedName>
</protein>
<sequence>YPNRGSVNGATRLTISGTGFAQQRQFQLNPTDDTSGNRVTLVSNTLSVPCDVEKGSTHSTQILCYTRYDVYLVHVSVDGVPIPDSNMCGGMYKGYPCSFYPVSYSTPTIYSLSPVSGPPGTLVTVRGKIYTDVYGSSTAVSSNGRNVRFLRAYMGGMPCVLLKPQSDEPYNLHLDYETSEWGYMSCKMTGTYVGHHNFSYILDNEYGRSLPDKKLYWVSALGKLSMFQTFAEVTGVSPSKGSIMGGTLLTVYGRFFDQTDQPARVLVGGLPCEILSVSDGSITCRTAEHQMNTDMKVYPGGRGLKMEVWNRTFPSYLTDMGSYNENTTGYWSQWIDSMPSSHVPEIDYFSSRSRGFFVPPATGNYAIFINCDDYCELYLSNSSRPEWFWVPHTMDVMALEKEKPYYMEILHKEYTGAASVNIALFQAESAFTEDQTKDAVNEVQAIVAEYDVFNEEQVFKEVQKVSISSSCPLCGSPFFRLAYKDAKTGPIPVSASANIVEAALNSLWSITPDTVTVTKQVDSKGSHYTVIFNSDRGDFEPLDFEVFSSNANISISEVIKGRSSLKTFTLLWGGIPTKPIAFDATEDEVQSALHDLMRPKCPTEILSTEGTNVKYFNDFEKVNCWVSGDREGTPMETSGFCGLCSLRNAEVLFTTSFTTESGDAYGPVPLDQYPMLCFAYKGMLKDEVGVMFTYSNSKGQAYRQITKVNTAFTKGLNYKCMDLLSSLQTDYIGSKYSLLELYLYKDASGADFYVDVVHIGKKSTTADENAVPYKRRPSLFEGSGHSFQEIIVTKDTPAVSQISYRITAMPNNCAFGFPLLAVGFMQMSSSSEDMAEFSQGAATVTITRPHRATPPLKGTFDVEIYGGRAEGLSVDISEKDLKYALEGIAGMGQVSVSKQGNCKNLVWEVKWLTKPGDQPLIQVDSSSVVGNNVAMSVSEIVQGGLLIRSLTGDFFRVWETKPQVEVYINGIPSKCSGDCGFEWSEDATPTVTGISPSRGSNGLGTLLTVTGTGFRSEMTCISATSQVCRLGSAKAGTYPVSVSLPSLGNAHYAGGSIFQFTYQLIVSSFSPLSGGVAGGTLLTVTGFGFSQNTTVTVGSEECAVVHANDTELKCRTPAGTSGSQSVTVMVGNMSQTASGSFTYVNNLISQITALSPQNTTVIGYRLLTIWGSNLGNKDNDSIVFVGGKECVTVQWTTTNITCLLPVLPPGLYQVDVHVGNSGYPQMSSGVNATIEYILEIYSISPLFGSLMGGTRLSVSGSGFSTNTSDNKVSVGKQRPCEVEVAFENELHSYGLGFAWSPASLTVSVGDTVMWRWEAPAFQSVGYRVFSVSSPGGAAYEGGPFTSGETKTDKGVFSYRFTAPGVYYYSSGYTDDANLRLLQGVVKVKSWEEKSSEVSVSVGSVECLASPQCQQTNQTSDSLSFSTSACFTPTVYSISPNQGSYNQVIHIQGKGLSDTACANEVTIGGQPCQVINSSQTEIFCQLSPNSKLPIGVAFLVAVRVNNLGKAIINVPKELDRRFVVLPVVDSVLPPVGSPTGLTRLIIYGSGFSGGLVTVADEPCAVVSVNYTCIICDTSPSLPHTGEVVFYKGRIESSCQSDCSFMYSSSVTPTVTNISPNSIDGQTTVTISGSGFGSNVDDVAVFASGSELKVTAVTDGNISVSVSTLPAGDYPVKVIVRSTGLASGYVTLTSRAQAVLSPIVGSLAGGTLLVFSGNGFAPGNTSVMVGGQPCQIQKVMPDLLRCLTPPHSEGMVTVNIKVFLVQYPPLSFNYSTAYTPVINSISPTTVSREKMSGSGYGTDLQLISVTINNIPCNVSTVSDTQVQCTAGDNPGGAYPVMVEHQVKGYTQSDVTFIYELTLSSVQPSEGSFGGGALLTLQGSGFDPFNSTVMICGKECKVYRDMSTSTCLYCESPLNNGMSSVHLRCVIDVINQQNAVHVSNGFTYKSQLTPVITEVSPRRGGTAGGTRLTIAGSSFSTNMNDINVTIAGSVCDVQSSNNTHIICVTNAQQQSQQTKVRVSVRDQGIAKMDNADFFYIDVWSSPFTWGGLSPPETGSFAVITKGQTILLDTNTAVLKMLLIQGGTLVFDEVDIELQAENILITDGGRLQIGQEGAPFQHKAIITLHGHLRSPELPIYGAKTLAVREGVLDLHGIPVPVPWTHLAQTANAGSLTLTLMKAVTWKVGDEVVVASTGNRHSQAENEVKRIAAVSADGKTLNLTEPLLYTHLGLTITLPDGTWFEGRAEVGLLTRNVVVQGSQQVEWSDQIKACPDGFNTGEFATQTCFQGRFGEEAGSDQFGGCIMFHAPRPNQNLAVGRLEYVEVFHAGQAFRLGRYPIHWHLMGDINYQSYVRGCAIHQTYNRAVTIHNTHRMLVERNVIYDIMGSAFFIEDGVETQNILQYNLAVFVKQSTSLLNDDVTPAAFWVSNPNNIIRHNAAAGGTHFGFWYHMDDHPDDPSYNPIVCPKRVPLGEFYNNTVHSQGRFGLWIFQEFFPVKNGECFSQTPEPAVFHSLTTWNCEKGAEWVNVGAVQFNNFIMVNNEKAGIEAKRIFQWAVSGFGENGGAAVSNTTIVGHADELGLGSDFCTRRGVIMPFDDGMSVLNTKFLNFNRSSCTAIGVTSIDGTCVDRCGGWAIRFSGIRYVNSPNKAGFRWEHEVQLVDTDGSLTGNINHKVVPMSPLLDPAHCSQKAEWSVGFPGAVCDHTVNFHRLAFNNPSPSSLYWKNVMLTNAHGTSVLPCLNKRLTHPYGWMALIPSQQPYNWYFNNVDYVTDISYNAKFYGFKPDQYVIISHNFTQTPDRVHIIDDRNGSLTPLSFSNNTNGDWYFNNSSHIFNYIVSGRMNHRRRRNSVDRSMVDIAVNLVLYRCFYPNCIPPPPPPQDTFTPLFGGRLVCPLFLSSLWSNVSFWESSPENNFKVPTAGSDAIIPSGKWIILDINTPPLHKLTVIGVLEIPDTLNSSSTWQAQAAPQYSNLVIDAVYISIQGGRLIAGSADKPFRGQLCINLRGNHFTPDWPLPNGPNQGAKVLGVFGELELYGQPRSVYHTKLAATADAGSNTLNLAQSVDWQVGDEVIISTTSYSAWETEKRQITNVSADGLVLTLNQPLTHTHIGETHSVAGSSLSYTLAADVGLLTRNIKIIGQEYPDMMRESFGARVLVSRAQIRNVEFIHSGQEGWTDDTDPRYSVAFLNLGEVSGGDSYIQGCAFHDGFSPAIGVFGTDGLKVDDNIVHHAVGEGIRIWGNSVTVRRNLVTMTLWPGSYQGRNEVSNLDWNAAIEVNKGRNTVMQHNIVAGYERVAYRINGEPCPGYLNENEKWSNNEAHSGLFGVFLNKDGLPGCTFIQGFFIWRSFDYGIYFQTIMNVIVSNVTLVDNGMGIMPLIYAPPSVSHAYVDKTVQIQNALIVGSSPNFKCSDTLPTDDFNIASSNEHRAPRPLTGGRSGICWPTFQSGHNSAPYMAYHENSNYNSIKGLMTVKDTTFISFRNVCSSETNVMFISNPQSEDLQHPVQVSGIRVFDSTENAQVFVHRPDLGKVNPSDCVDMDCDAKKKSLLKDLDGSFLGAVGSVVPQSEYEWGGDPRRGLGDYRIPKVMLTSLSGSRIPVNQIAPNKGVIRKNCTYMNSWQCYKCFGLNYKMLAIESLDSDTETRRLSPIAVLGDGFVDLINGPQDHGWCAGYTCQRRLSLFHSIVATSHSFDIYFTSVSPQNLRLMLLITLQFTEFSTFVFPQRLDVYVDNKLVAPTNAEWNTDKTDYTLKKPSYTGQYVPQLNSTLGTNYFDRDYKMLKVVLAGSQPAEIRTAPVLFISFGLPAMTEEQFFGENLIQNLALFLNIPPNMMRISKIVRADGGAQRRKRSTGLTVEVEIKKPPVLQTTNSTNNEQDFTLLKNIANNLGQAAVSGNLSQSLGFNISSIGIIPPPPPSSDPSWNEVATAEVTRADPKASYVSSVANLLLIKEPIAGESVGPLYQQPSLMAVDAQGNCVSVGVTTLTVTASLKDVSGNNMDGLEGNTTILFSACWANFTNLSILKSTGENLKMVFTLMQWGVESRSFNIKGTLTTDTPTTGSNVTEPMATTDNSVMGSSSTVSASSLCLLGIVYAVACCSEDIPIW</sequence>
<evidence type="ECO:0000256" key="9">
    <source>
        <dbReference type="ARBA" id="ARBA00023136"/>
    </source>
</evidence>
<dbReference type="SUPFAM" id="SSF51126">
    <property type="entry name" value="Pectin lyase-like"/>
    <property type="match status" value="1"/>
</dbReference>
<accession>A0A3Q3K5H6</accession>
<dbReference type="InterPro" id="IPR008972">
    <property type="entry name" value="Cupredoxin"/>
</dbReference>
<keyword evidence="10" id="KW-0325">Glycoprotein</keyword>
<feature type="domain" description="PA14" evidence="13">
    <location>
        <begin position="299"/>
        <end position="438"/>
    </location>
</feature>
<dbReference type="Gene3D" id="2.60.40.420">
    <property type="entry name" value="Cupredoxins - blue copper proteins"/>
    <property type="match status" value="1"/>
</dbReference>
<dbReference type="Ensembl" id="ENSMALT00000023931.1">
    <property type="protein sequence ID" value="ENSMALP00000023482.1"/>
    <property type="gene ID" value="ENSMALG00000015927.1"/>
</dbReference>
<dbReference type="CDD" id="cd00603">
    <property type="entry name" value="IPT_PCSR"/>
    <property type="match status" value="12"/>
</dbReference>
<reference evidence="14" key="1">
    <citation type="submission" date="2025-08" db="UniProtKB">
        <authorList>
            <consortium name="Ensembl"/>
        </authorList>
    </citation>
    <scope>IDENTIFICATION</scope>
</reference>
<dbReference type="Proteomes" id="UP000261600">
    <property type="component" value="Unplaced"/>
</dbReference>
<dbReference type="InterPro" id="IPR006626">
    <property type="entry name" value="PbH1"/>
</dbReference>
<dbReference type="SMART" id="SM00710">
    <property type="entry name" value="PbH1"/>
    <property type="match status" value="10"/>
</dbReference>
<dbReference type="GO" id="GO:0005886">
    <property type="term" value="C:plasma membrane"/>
    <property type="evidence" value="ECO:0007669"/>
    <property type="project" value="UniProtKB-SubCell"/>
</dbReference>
<dbReference type="FunFam" id="2.60.40.10:FF:001057">
    <property type="entry name" value="PKHD1 like 1"/>
    <property type="match status" value="1"/>
</dbReference>
<evidence type="ECO:0008006" key="16">
    <source>
        <dbReference type="Google" id="ProtNLM"/>
    </source>
</evidence>
<organism evidence="14 15">
    <name type="scientific">Monopterus albus</name>
    <name type="common">Swamp eel</name>
    <dbReference type="NCBI Taxonomy" id="43700"/>
    <lineage>
        <taxon>Eukaryota</taxon>
        <taxon>Metazoa</taxon>
        <taxon>Chordata</taxon>
        <taxon>Craniata</taxon>
        <taxon>Vertebrata</taxon>
        <taxon>Euteleostomi</taxon>
        <taxon>Actinopterygii</taxon>
        <taxon>Neopterygii</taxon>
        <taxon>Teleostei</taxon>
        <taxon>Neoteleostei</taxon>
        <taxon>Acanthomorphata</taxon>
        <taxon>Anabantaria</taxon>
        <taxon>Synbranchiformes</taxon>
        <taxon>Synbranchidae</taxon>
        <taxon>Monopterus</taxon>
    </lineage>
</organism>
<dbReference type="STRING" id="43700.ENSMALP00000023482"/>
<dbReference type="Pfam" id="PF01833">
    <property type="entry name" value="TIG"/>
    <property type="match status" value="11"/>
</dbReference>
<evidence type="ECO:0000313" key="14">
    <source>
        <dbReference type="Ensembl" id="ENSMALP00000023482.1"/>
    </source>
</evidence>
<evidence type="ECO:0000313" key="15">
    <source>
        <dbReference type="Proteomes" id="UP000261600"/>
    </source>
</evidence>
<dbReference type="InterPro" id="IPR037524">
    <property type="entry name" value="PA14/GLEYA"/>
</dbReference>
<dbReference type="FunFam" id="2.60.40.10:FF:000857">
    <property type="entry name" value="PKHD1 like 1"/>
    <property type="match status" value="1"/>
</dbReference>
<feature type="domain" description="G8" evidence="12">
    <location>
        <begin position="2900"/>
        <end position="3043"/>
    </location>
</feature>
<dbReference type="SMART" id="SM00429">
    <property type="entry name" value="IPT"/>
    <property type="match status" value="12"/>
</dbReference>
<evidence type="ECO:0000256" key="10">
    <source>
        <dbReference type="ARBA" id="ARBA00023180"/>
    </source>
</evidence>
<dbReference type="Gene3D" id="2.160.20.10">
    <property type="entry name" value="Single-stranded right-handed beta-helix, Pectin lyase-like"/>
    <property type="match status" value="1"/>
</dbReference>
<evidence type="ECO:0000256" key="11">
    <source>
        <dbReference type="ARBA" id="ARBA00023273"/>
    </source>
</evidence>
<keyword evidence="4" id="KW-1003">Cell membrane</keyword>
<dbReference type="FunFam" id="2.160.20.10:FF:000070">
    <property type="entry name" value="PKHD1 like 1"/>
    <property type="match status" value="1"/>
</dbReference>
<proteinExistence type="predicted"/>
<evidence type="ECO:0000256" key="6">
    <source>
        <dbReference type="ARBA" id="ARBA00022729"/>
    </source>
</evidence>
<evidence type="ECO:0000256" key="8">
    <source>
        <dbReference type="ARBA" id="ARBA00022989"/>
    </source>
</evidence>
<dbReference type="InterPro" id="IPR014756">
    <property type="entry name" value="Ig_E-set"/>
</dbReference>
<evidence type="ECO:0000256" key="3">
    <source>
        <dbReference type="ARBA" id="ARBA00004316"/>
    </source>
</evidence>
<keyword evidence="6" id="KW-0732">Signal</keyword>
<keyword evidence="9" id="KW-0472">Membrane</keyword>
<keyword evidence="7" id="KW-0677">Repeat</keyword>
<dbReference type="PROSITE" id="PS51484">
    <property type="entry name" value="G8"/>
    <property type="match status" value="2"/>
</dbReference>
<dbReference type="Gene3D" id="2.60.40.10">
    <property type="entry name" value="Immunoglobulins"/>
    <property type="match status" value="13"/>
</dbReference>
<keyword evidence="8" id="KW-1133">Transmembrane helix</keyword>
<name>A0A3Q3K5H6_MONAL</name>
<keyword evidence="11" id="KW-0966">Cell projection</keyword>
<dbReference type="InterPro" id="IPR019316">
    <property type="entry name" value="G8_domain"/>
</dbReference>